<reference evidence="3" key="1">
    <citation type="journal article" date="2023" name="Mol. Biol. Evol.">
        <title>Third-Generation Sequencing Reveals the Adaptive Role of the Epigenome in Three Deep-Sea Polychaetes.</title>
        <authorList>
            <person name="Perez M."/>
            <person name="Aroh O."/>
            <person name="Sun Y."/>
            <person name="Lan Y."/>
            <person name="Juniper S.K."/>
            <person name="Young C.R."/>
            <person name="Angers B."/>
            <person name="Qian P.Y."/>
        </authorList>
    </citation>
    <scope>NUCLEOTIDE SEQUENCE</scope>
    <source>
        <strain evidence="3">R07B-5</strain>
    </source>
</reference>
<proteinExistence type="predicted"/>
<dbReference type="InterPro" id="IPR022145">
    <property type="entry name" value="INTS1_RPB2-bd"/>
</dbReference>
<evidence type="ECO:0000313" key="4">
    <source>
        <dbReference type="Proteomes" id="UP001209878"/>
    </source>
</evidence>
<name>A0AAD9UHX3_RIDPI</name>
<gene>
    <name evidence="3" type="ORF">NP493_86g01019</name>
</gene>
<dbReference type="PANTHER" id="PTHR21224">
    <property type="entry name" value="INTEGRATOR COMPLEX SUBUNIT 1"/>
    <property type="match status" value="1"/>
</dbReference>
<dbReference type="AlphaFoldDB" id="A0AAD9UHX3"/>
<organism evidence="3 4">
    <name type="scientific">Ridgeia piscesae</name>
    <name type="common">Tubeworm</name>
    <dbReference type="NCBI Taxonomy" id="27915"/>
    <lineage>
        <taxon>Eukaryota</taxon>
        <taxon>Metazoa</taxon>
        <taxon>Spiralia</taxon>
        <taxon>Lophotrochozoa</taxon>
        <taxon>Annelida</taxon>
        <taxon>Polychaeta</taxon>
        <taxon>Sedentaria</taxon>
        <taxon>Canalipalpata</taxon>
        <taxon>Sabellida</taxon>
        <taxon>Siboglinidae</taxon>
        <taxon>Ridgeia</taxon>
    </lineage>
</organism>
<dbReference type="Proteomes" id="UP001209878">
    <property type="component" value="Unassembled WGS sequence"/>
</dbReference>
<evidence type="ECO:0000256" key="1">
    <source>
        <dbReference type="SAM" id="MobiDB-lite"/>
    </source>
</evidence>
<dbReference type="GO" id="GO:0032039">
    <property type="term" value="C:integrator complex"/>
    <property type="evidence" value="ECO:0007669"/>
    <property type="project" value="InterPro"/>
</dbReference>
<sequence>MSQTFTPLGRPGDAERRGSPTVQVYLYEELAKEVDPADFLSSMTEAEDSNDDEKIEALLCGAVKYLKMNRAKPDPAIYLALMHLARSRPSFFGSEVVIEAFCSLLKRDVSMNFKAKGNALVSVLTCNVMMAAFQDEENWPDSFVKVLLEDSLGERVWVDRADCKMFVQNVQSAFNTKFRSTTSSDTKADQLVSAGASPSQTSSFGEDEDRSVDSTADNGSSRPSSSLSEDISSIVFPRYTYQQVSIETNVLDLLRDHLTRRQPMDGGSRNLLRVMAVACGYSEVRTMAAQRLEMWLQNPKLTKAAQDLLMAVCMNCDQHSQQDVEVMSQISKIRLKPKPLINHYLFCIRELVNQHSDNLKTLMMHAVYNELSNSRNPNNMSLLSTMFNHSPELSARVLADIFQDLLCNRDDYLRAVRALMREIVKAAKHDFNFTEFALGLMEERDFHSLEPPLKDRMFLSLTDLIALTELLSITPSVREAVTAQARGCHKDTEQLRTFQKQIATIQRDAIWWLHTVVPKMFDCKSADYIHCLKKALFMEKFEYYYKLDNWPPEIDRGLMLRLVCEVPVYENTLMRVLLMGLTRELQVSAVDSLELADQLVRRAAPLHSEGETLASSPSCVVQ</sequence>
<comment type="caution">
    <text evidence="3">The sequence shown here is derived from an EMBL/GenBank/DDBJ whole genome shotgun (WGS) entry which is preliminary data.</text>
</comment>
<dbReference type="InterPro" id="IPR038902">
    <property type="entry name" value="INTS1"/>
</dbReference>
<keyword evidence="4" id="KW-1185">Reference proteome</keyword>
<dbReference type="EMBL" id="JAODUO010000087">
    <property type="protein sequence ID" value="KAK2190119.1"/>
    <property type="molecule type" value="Genomic_DNA"/>
</dbReference>
<evidence type="ECO:0000259" key="2">
    <source>
        <dbReference type="Pfam" id="PF12432"/>
    </source>
</evidence>
<dbReference type="GO" id="GO:0034474">
    <property type="term" value="P:U2 snRNA 3'-end processing"/>
    <property type="evidence" value="ECO:0007669"/>
    <property type="project" value="InterPro"/>
</dbReference>
<feature type="region of interest" description="Disordered" evidence="1">
    <location>
        <begin position="187"/>
        <end position="228"/>
    </location>
</feature>
<protein>
    <recommendedName>
        <fullName evidence="2">Integrator complex subunit 1 RPB2-binding domain-containing protein</fullName>
    </recommendedName>
</protein>
<dbReference type="Pfam" id="PF12432">
    <property type="entry name" value="INTS1_RP2B-bd"/>
    <property type="match status" value="1"/>
</dbReference>
<evidence type="ECO:0000313" key="3">
    <source>
        <dbReference type="EMBL" id="KAK2190119.1"/>
    </source>
</evidence>
<dbReference type="PANTHER" id="PTHR21224:SF1">
    <property type="entry name" value="INTEGRATOR COMPLEX SUBUNIT 1"/>
    <property type="match status" value="1"/>
</dbReference>
<accession>A0AAD9UHX3</accession>
<feature type="domain" description="Integrator complex subunit 1 RPB2-binding" evidence="2">
    <location>
        <begin position="245"/>
        <end position="399"/>
    </location>
</feature>